<evidence type="ECO:0000313" key="2">
    <source>
        <dbReference type="EMBL" id="UXP31129.1"/>
    </source>
</evidence>
<feature type="chain" id="PRO_5047351406" evidence="1">
    <location>
        <begin position="25"/>
        <end position="239"/>
    </location>
</feature>
<dbReference type="EMBL" id="CP106679">
    <property type="protein sequence ID" value="UXP31129.1"/>
    <property type="molecule type" value="Genomic_DNA"/>
</dbReference>
<proteinExistence type="predicted"/>
<reference evidence="2" key="1">
    <citation type="submission" date="2022-09" db="EMBL/GenBank/DDBJ databases">
        <title>Comparative genomics and taxonomic characterization of three novel marine species of genus Reichenbachiella exhibiting antioxidant and polysaccharide degradation activities.</title>
        <authorList>
            <person name="Muhammad N."/>
            <person name="Lee Y.-J."/>
            <person name="Ko J."/>
            <person name="Kim S.-G."/>
        </authorList>
    </citation>
    <scope>NUCLEOTIDE SEQUENCE</scope>
    <source>
        <strain evidence="2">BKB1-1</strain>
    </source>
</reference>
<dbReference type="Proteomes" id="UP001065174">
    <property type="component" value="Chromosome"/>
</dbReference>
<keyword evidence="1" id="KW-0732">Signal</keyword>
<dbReference type="Pfam" id="PF19515">
    <property type="entry name" value="DUF6048"/>
    <property type="match status" value="1"/>
</dbReference>
<gene>
    <name evidence="2" type="ORF">N6H18_12295</name>
</gene>
<protein>
    <submittedName>
        <fullName evidence="2">DUF6048 family protein</fullName>
    </submittedName>
</protein>
<sequence length="239" mass="27284">MNRPCIYIFSGLLVLMLMVQTAIAQEEEEEMQEEQILISQQDSLIIKKMPVLSSVSVLFDYGKLVGLVLDTESKYEIGGQVEFLNKLVVIGEYGIATLNPRGSYVNAAYVSEGSYYRVGLGYKIDMNEKNNFIFSLRYGSSTYSDQGEIQIHSASGIYDPLVQSFDRDDITAYWYEAVMSSEKRVWKGLYAGFHLRLRVMGDYDDQLPLDVFSIPGYGRTFDKTVPAFNLYIKYSLERF</sequence>
<feature type="signal peptide" evidence="1">
    <location>
        <begin position="1"/>
        <end position="24"/>
    </location>
</feature>
<evidence type="ECO:0000313" key="3">
    <source>
        <dbReference type="Proteomes" id="UP001065174"/>
    </source>
</evidence>
<dbReference type="RefSeq" id="WP_262308573.1">
    <property type="nucleotide sequence ID" value="NZ_CP106679.1"/>
</dbReference>
<name>A0ABY6CL58_9BACT</name>
<organism evidence="2 3">
    <name type="scientific">Reichenbachiella agarivorans</name>
    <dbReference type="NCBI Taxonomy" id="2979464"/>
    <lineage>
        <taxon>Bacteria</taxon>
        <taxon>Pseudomonadati</taxon>
        <taxon>Bacteroidota</taxon>
        <taxon>Cytophagia</taxon>
        <taxon>Cytophagales</taxon>
        <taxon>Reichenbachiellaceae</taxon>
        <taxon>Reichenbachiella</taxon>
    </lineage>
</organism>
<keyword evidence="3" id="KW-1185">Reference proteome</keyword>
<evidence type="ECO:0000256" key="1">
    <source>
        <dbReference type="SAM" id="SignalP"/>
    </source>
</evidence>
<accession>A0ABY6CL58</accession>
<dbReference type="InterPro" id="IPR046111">
    <property type="entry name" value="DUF6048"/>
</dbReference>